<dbReference type="EMBL" id="SOFG01000009">
    <property type="protein sequence ID" value="TFB88215.1"/>
    <property type="molecule type" value="Genomic_DNA"/>
</dbReference>
<accession>A0ABY2IH49</accession>
<dbReference type="RefSeq" id="WP_134533477.1">
    <property type="nucleotide sequence ID" value="NZ_SOFG01000009.1"/>
</dbReference>
<feature type="transmembrane region" description="Helical" evidence="1">
    <location>
        <begin position="23"/>
        <end position="42"/>
    </location>
</feature>
<name>A0ABY2IH49_9MICO</name>
<comment type="caution">
    <text evidence="2">The sequence shown here is derived from an EMBL/GenBank/DDBJ whole genome shotgun (WGS) entry which is preliminary data.</text>
</comment>
<reference evidence="2 3" key="1">
    <citation type="submission" date="2019-03" db="EMBL/GenBank/DDBJ databases">
        <title>Genomics of glacier-inhabiting Cryobacterium strains.</title>
        <authorList>
            <person name="Liu Q."/>
            <person name="Xin Y.-H."/>
        </authorList>
    </citation>
    <scope>NUCLEOTIDE SEQUENCE [LARGE SCALE GENOMIC DNA]</scope>
    <source>
        <strain evidence="2 3">MDB2-B</strain>
    </source>
</reference>
<feature type="transmembrane region" description="Helical" evidence="1">
    <location>
        <begin position="138"/>
        <end position="156"/>
    </location>
</feature>
<dbReference type="Proteomes" id="UP000297608">
    <property type="component" value="Unassembled WGS sequence"/>
</dbReference>
<evidence type="ECO:0000313" key="2">
    <source>
        <dbReference type="EMBL" id="TFB88215.1"/>
    </source>
</evidence>
<evidence type="ECO:0000313" key="3">
    <source>
        <dbReference type="Proteomes" id="UP000297608"/>
    </source>
</evidence>
<proteinExistence type="predicted"/>
<keyword evidence="1" id="KW-1133">Transmembrane helix</keyword>
<evidence type="ECO:0000256" key="1">
    <source>
        <dbReference type="SAM" id="Phobius"/>
    </source>
</evidence>
<feature type="transmembrane region" description="Helical" evidence="1">
    <location>
        <begin position="48"/>
        <end position="71"/>
    </location>
</feature>
<evidence type="ECO:0008006" key="4">
    <source>
        <dbReference type="Google" id="ProtNLM"/>
    </source>
</evidence>
<keyword evidence="1" id="KW-0812">Transmembrane</keyword>
<organism evidence="2 3">
    <name type="scientific">Cryobacterium algoricola</name>
    <dbReference type="NCBI Taxonomy" id="1259183"/>
    <lineage>
        <taxon>Bacteria</taxon>
        <taxon>Bacillati</taxon>
        <taxon>Actinomycetota</taxon>
        <taxon>Actinomycetes</taxon>
        <taxon>Micrococcales</taxon>
        <taxon>Microbacteriaceae</taxon>
        <taxon>Cryobacterium</taxon>
    </lineage>
</organism>
<gene>
    <name evidence="2" type="ORF">E3O44_05950</name>
</gene>
<keyword evidence="1" id="KW-0472">Membrane</keyword>
<keyword evidence="3" id="KW-1185">Reference proteome</keyword>
<feature type="transmembrane region" description="Helical" evidence="1">
    <location>
        <begin position="92"/>
        <end position="118"/>
    </location>
</feature>
<protein>
    <recommendedName>
        <fullName evidence="4">Transmembrane protein</fullName>
    </recommendedName>
</protein>
<sequence>MADDTRVAGDAMQRIFDVRITKWYFKLLYVVGVWLVPVQALLSAVNAPVLVGSLLNAAITFASVLVGARLFRGRGEPVAPRRPWWKMTARPLLSRVLGIIFVLAVASTLLLFITAALGADRSAKTLAGLTIPETIFDIVLEAALAFLYLNSAVRLARMPVRDREPKFKPPLKLK</sequence>